<accession>A0ABR3G9K8</accession>
<feature type="transmembrane region" description="Helical" evidence="2">
    <location>
        <begin position="672"/>
        <end position="695"/>
    </location>
</feature>
<protein>
    <submittedName>
        <fullName evidence="3">Uncharacterized protein</fullName>
    </submittedName>
</protein>
<evidence type="ECO:0000313" key="3">
    <source>
        <dbReference type="EMBL" id="KAL0632634.1"/>
    </source>
</evidence>
<organism evidence="3 4">
    <name type="scientific">Discina gigas</name>
    <dbReference type="NCBI Taxonomy" id="1032678"/>
    <lineage>
        <taxon>Eukaryota</taxon>
        <taxon>Fungi</taxon>
        <taxon>Dikarya</taxon>
        <taxon>Ascomycota</taxon>
        <taxon>Pezizomycotina</taxon>
        <taxon>Pezizomycetes</taxon>
        <taxon>Pezizales</taxon>
        <taxon>Discinaceae</taxon>
        <taxon>Discina</taxon>
    </lineage>
</organism>
<feature type="region of interest" description="Disordered" evidence="1">
    <location>
        <begin position="757"/>
        <end position="817"/>
    </location>
</feature>
<feature type="transmembrane region" description="Helical" evidence="2">
    <location>
        <begin position="123"/>
        <end position="145"/>
    </location>
</feature>
<name>A0ABR3G9K8_9PEZI</name>
<feature type="compositionally biased region" description="Pro residues" evidence="1">
    <location>
        <begin position="791"/>
        <end position="805"/>
    </location>
</feature>
<keyword evidence="2" id="KW-0812">Transmembrane</keyword>
<dbReference type="Proteomes" id="UP001447188">
    <property type="component" value="Unassembled WGS sequence"/>
</dbReference>
<keyword evidence="4" id="KW-1185">Reference proteome</keyword>
<keyword evidence="2" id="KW-0472">Membrane</keyword>
<dbReference type="EMBL" id="JBBBZM010000159">
    <property type="protein sequence ID" value="KAL0632634.1"/>
    <property type="molecule type" value="Genomic_DNA"/>
</dbReference>
<feature type="transmembrane region" description="Helical" evidence="2">
    <location>
        <begin position="49"/>
        <end position="75"/>
    </location>
</feature>
<evidence type="ECO:0000313" key="4">
    <source>
        <dbReference type="Proteomes" id="UP001447188"/>
    </source>
</evidence>
<comment type="caution">
    <text evidence="3">The sequence shown here is derived from an EMBL/GenBank/DDBJ whole genome shotgun (WGS) entry which is preliminary data.</text>
</comment>
<proteinExistence type="predicted"/>
<reference evidence="3 4" key="1">
    <citation type="submission" date="2024-02" db="EMBL/GenBank/DDBJ databases">
        <title>Discinaceae phylogenomics.</title>
        <authorList>
            <person name="Dirks A.C."/>
            <person name="James T.Y."/>
        </authorList>
    </citation>
    <scope>NUCLEOTIDE SEQUENCE [LARGE SCALE GENOMIC DNA]</scope>
    <source>
        <strain evidence="3 4">ACD0624</strain>
    </source>
</reference>
<feature type="compositionally biased region" description="Polar residues" evidence="1">
    <location>
        <begin position="778"/>
        <end position="787"/>
    </location>
</feature>
<evidence type="ECO:0000256" key="1">
    <source>
        <dbReference type="SAM" id="MobiDB-lite"/>
    </source>
</evidence>
<evidence type="ECO:0000256" key="2">
    <source>
        <dbReference type="SAM" id="Phobius"/>
    </source>
</evidence>
<gene>
    <name evidence="3" type="ORF">Q9L58_008482</name>
</gene>
<sequence length="828" mass="91027">MAGPDFGPFTGTGPPAAGLPGYAYAAVPVPDPAIPPRPRGFWKRTVHKLGAFQLLVLIGGNIGLLLGLGVLRYLWPWASRGDSDLHWKQLVLGSESSVSISEQPWERFVFSGWLLRVITLSSIVIRVSMATQATVFCMVMASIALQRSNILKGDLASVAIYRFTNSGPQNMIGPLLRTRKDWKSTMALVATIALSITNLASQFTSTILLTDIGSKNLRTKDTTFNVTFAGNLSESTEFWVGTTAATWDDRPSTYQIFAEKAKPNIKLDDGSNGGGLYATGSSYRALLPLEKPERIALAEYHGPAALIDSRVACVSPYITRLSVWDFDAASRVGDDSTSTQLRIYGLFTADTFGDHEADLRAGGFLTSNQRSNVSALGEMQFDCRSPRPIQSDDGSENRVSFPEWKVTLCTLYDVTYTSADEVSDTSSFYDGILDIGLVVLNMTGYDESWMLLDINNQTGVGFGERDGEWTKISYPTPPGTNDTSATLDMSISVCFTNFHSANALVTARADWNLTESTLSKSRGAPRYNTTEIRKQLGVYTGGEEDFDHEKRGILKLADFDHDSIGELVDAATYIDDSVLDQNLGRTFTMGTNQFPSARMCIWCYPDVLVHEGFIAIFGDTLRATTHPALAIQALFTARVLQVYNNRAPDFTFSDSVKASFFSPFQVPTMLKGFYIVASIVAFHFFLMMYITFLFFKIEGQTSLGQAWQTFGQVQHEELQEVMAVGKHENDSDVNKWLVKRGEYDNLIGIRGGSVVTGTTRARHTHPRPEYNPAAEQGYGQTTATGFSPSPGYTPTPGYVPTPGYAPTPMSQHSQPQYYGPSKCYPPLM</sequence>
<keyword evidence="2" id="KW-1133">Transmembrane helix</keyword>